<protein>
    <submittedName>
        <fullName evidence="1">Uncharacterized protein</fullName>
    </submittedName>
</protein>
<keyword evidence="2" id="KW-1185">Reference proteome</keyword>
<dbReference type="OrthoDB" id="10480777at2759"/>
<proteinExistence type="predicted"/>
<name>A0A8K1GTK2_9PASS</name>
<evidence type="ECO:0000313" key="2">
    <source>
        <dbReference type="Proteomes" id="UP000796761"/>
    </source>
</evidence>
<accession>A0A8K1GTK2</accession>
<dbReference type="Proteomes" id="UP000796761">
    <property type="component" value="Unassembled WGS sequence"/>
</dbReference>
<dbReference type="AlphaFoldDB" id="A0A8K1GTK2"/>
<dbReference type="EMBL" id="SWJQ01000062">
    <property type="protein sequence ID" value="TRZ23812.1"/>
    <property type="molecule type" value="Genomic_DNA"/>
</dbReference>
<reference evidence="1" key="1">
    <citation type="submission" date="2019-04" db="EMBL/GenBank/DDBJ databases">
        <title>Genome assembly of Zosterops borbonicus 15179.</title>
        <authorList>
            <person name="Leroy T."/>
            <person name="Anselmetti Y."/>
            <person name="Tilak M.-K."/>
            <person name="Nabholz B."/>
        </authorList>
    </citation>
    <scope>NUCLEOTIDE SEQUENCE</scope>
    <source>
        <strain evidence="1">HGM_15179</strain>
        <tissue evidence="1">Muscle</tissue>
    </source>
</reference>
<gene>
    <name evidence="1" type="ORF">HGM15179_003283</name>
</gene>
<sequence>MRMVKVLEVKPYEEQLRSLGTDVFILKTSDRIHENGRKLSQVRFRLDITKRFLHPESVWALEQAPQGSDHSTKPDRVQEAFGQYFQAHGVTLGVSCAGPGVGLDDSDESLPTQHVL</sequence>
<organism evidence="1 2">
    <name type="scientific">Zosterops borbonicus</name>
    <dbReference type="NCBI Taxonomy" id="364589"/>
    <lineage>
        <taxon>Eukaryota</taxon>
        <taxon>Metazoa</taxon>
        <taxon>Chordata</taxon>
        <taxon>Craniata</taxon>
        <taxon>Vertebrata</taxon>
        <taxon>Euteleostomi</taxon>
        <taxon>Archelosauria</taxon>
        <taxon>Archosauria</taxon>
        <taxon>Dinosauria</taxon>
        <taxon>Saurischia</taxon>
        <taxon>Theropoda</taxon>
        <taxon>Coelurosauria</taxon>
        <taxon>Aves</taxon>
        <taxon>Neognathae</taxon>
        <taxon>Neoaves</taxon>
        <taxon>Telluraves</taxon>
        <taxon>Australaves</taxon>
        <taxon>Passeriformes</taxon>
        <taxon>Sylvioidea</taxon>
        <taxon>Zosteropidae</taxon>
        <taxon>Zosterops</taxon>
    </lineage>
</organism>
<evidence type="ECO:0000313" key="1">
    <source>
        <dbReference type="EMBL" id="TRZ23812.1"/>
    </source>
</evidence>
<comment type="caution">
    <text evidence="1">The sequence shown here is derived from an EMBL/GenBank/DDBJ whole genome shotgun (WGS) entry which is preliminary data.</text>
</comment>